<dbReference type="Proteomes" id="UP000554235">
    <property type="component" value="Unassembled WGS sequence"/>
</dbReference>
<reference evidence="2 3" key="1">
    <citation type="submission" date="2020-01" db="EMBL/GenBank/DDBJ databases">
        <title>Identification and distribution of gene clusters putatively required for synthesis of sphingolipid metabolism inhibitors in phylogenetically diverse species of the filamentous fungus Fusarium.</title>
        <authorList>
            <person name="Kim H.-S."/>
            <person name="Busman M."/>
            <person name="Brown D.W."/>
            <person name="Divon H."/>
            <person name="Uhlig S."/>
            <person name="Proctor R.H."/>
        </authorList>
    </citation>
    <scope>NUCLEOTIDE SEQUENCE [LARGE SCALE GENOMIC DNA]</scope>
    <source>
        <strain evidence="2 3">NRRL 20459</strain>
    </source>
</reference>
<accession>A0A8H4PF04</accession>
<keyword evidence="2" id="KW-0808">Transferase</keyword>
<proteinExistence type="predicted"/>
<dbReference type="AlphaFoldDB" id="A0A8H4PF04"/>
<sequence length="273" mass="29371">MAEVVGTVSASVSLIATALHATRVLASDLSSIKDAPQTITNLKAELQNVQSVIKGLQTALGTQDSLQAFRDIAQTANVDVALKACRDSCGRFHSELKDLLKHSNEEKLSKRDRFNIGFLANDRVVALTSELNVCKSTVGLALNGANLLVSMEQYKQLQVMATPPSSERRETNTVAAAPEQSNDNLATDIERGVELSKGYQDLLALLQSKVNEHRTQIEVGNVDMLNSARVMAGVNNVDGTEGDMNVKIGNVKADGGKALLGYTNKVDVDAFFR</sequence>
<evidence type="ECO:0000259" key="1">
    <source>
        <dbReference type="Pfam" id="PF17111"/>
    </source>
</evidence>
<dbReference type="EMBL" id="JAADYS010000784">
    <property type="protein sequence ID" value="KAF4467116.1"/>
    <property type="molecule type" value="Genomic_DNA"/>
</dbReference>
<organism evidence="2 3">
    <name type="scientific">Fusarium albosuccineum</name>
    <dbReference type="NCBI Taxonomy" id="1237068"/>
    <lineage>
        <taxon>Eukaryota</taxon>
        <taxon>Fungi</taxon>
        <taxon>Dikarya</taxon>
        <taxon>Ascomycota</taxon>
        <taxon>Pezizomycotina</taxon>
        <taxon>Sordariomycetes</taxon>
        <taxon>Hypocreomycetidae</taxon>
        <taxon>Hypocreales</taxon>
        <taxon>Nectriaceae</taxon>
        <taxon>Fusarium</taxon>
        <taxon>Fusarium decemcellulare species complex</taxon>
    </lineage>
</organism>
<dbReference type="InterPro" id="IPR031348">
    <property type="entry name" value="PigL_N"/>
</dbReference>
<dbReference type="GO" id="GO:0016301">
    <property type="term" value="F:kinase activity"/>
    <property type="evidence" value="ECO:0007669"/>
    <property type="project" value="UniProtKB-KW"/>
</dbReference>
<protein>
    <submittedName>
        <fullName evidence="2">ATP-NAD kinase</fullName>
    </submittedName>
</protein>
<gene>
    <name evidence="2" type="ORF">FALBO_6012</name>
</gene>
<evidence type="ECO:0000313" key="3">
    <source>
        <dbReference type="Proteomes" id="UP000554235"/>
    </source>
</evidence>
<dbReference type="OrthoDB" id="432483at2759"/>
<keyword evidence="2" id="KW-0418">Kinase</keyword>
<comment type="caution">
    <text evidence="2">The sequence shown here is derived from an EMBL/GenBank/DDBJ whole genome shotgun (WGS) entry which is preliminary data.</text>
</comment>
<name>A0A8H4PF04_9HYPO</name>
<dbReference type="Pfam" id="PF17111">
    <property type="entry name" value="PigL_N"/>
    <property type="match status" value="1"/>
</dbReference>
<feature type="domain" description="Azaphilone pigments biosynthesis cluster protein L N-terminal" evidence="1">
    <location>
        <begin position="2"/>
        <end position="155"/>
    </location>
</feature>
<evidence type="ECO:0000313" key="2">
    <source>
        <dbReference type="EMBL" id="KAF4467116.1"/>
    </source>
</evidence>
<keyword evidence="3" id="KW-1185">Reference proteome</keyword>